<organism evidence="5 6">
    <name type="scientific">Ascochyta lentis</name>
    <dbReference type="NCBI Taxonomy" id="205686"/>
    <lineage>
        <taxon>Eukaryota</taxon>
        <taxon>Fungi</taxon>
        <taxon>Dikarya</taxon>
        <taxon>Ascomycota</taxon>
        <taxon>Pezizomycotina</taxon>
        <taxon>Dothideomycetes</taxon>
        <taxon>Pleosporomycetidae</taxon>
        <taxon>Pleosporales</taxon>
        <taxon>Pleosporineae</taxon>
        <taxon>Didymellaceae</taxon>
        <taxon>Ascochyta</taxon>
    </lineage>
</organism>
<evidence type="ECO:0000313" key="6">
    <source>
        <dbReference type="Proteomes" id="UP000651452"/>
    </source>
</evidence>
<dbReference type="Gene3D" id="3.30.40.10">
    <property type="entry name" value="Zinc/RING finger domain, C3HC4 (zinc finger)"/>
    <property type="match status" value="1"/>
</dbReference>
<name>A0A8H7MLK9_9PLEO</name>
<dbReference type="GO" id="GO:0008270">
    <property type="term" value="F:zinc ion binding"/>
    <property type="evidence" value="ECO:0007669"/>
    <property type="project" value="UniProtKB-KW"/>
</dbReference>
<accession>A0A8H7MLK9</accession>
<dbReference type="InterPro" id="IPR001841">
    <property type="entry name" value="Znf_RING"/>
</dbReference>
<dbReference type="SUPFAM" id="SSF57850">
    <property type="entry name" value="RING/U-box"/>
    <property type="match status" value="1"/>
</dbReference>
<sequence>MTIFASKAALMALGLEAVTPSNAHMYQDCCICKDPLHINIHTAVSPSDAHHPAVRIIACGHMHGKECLEAWLDAGNSCPTCKRMLFDKSGHAVNQADINSVMHSLGRLVGEASIISSFARLVGKQELERAQLRHTHEEELQKARINEARSRQDDLIDDDDWLESGGEEDFDMDEEDGDGDFVLDEEDQDPQSATV</sequence>
<evidence type="ECO:0000256" key="1">
    <source>
        <dbReference type="PROSITE-ProRule" id="PRU00175"/>
    </source>
</evidence>
<dbReference type="PROSITE" id="PS50089">
    <property type="entry name" value="ZF_RING_2"/>
    <property type="match status" value="1"/>
</dbReference>
<feature type="compositionally biased region" description="Basic and acidic residues" evidence="2">
    <location>
        <begin position="144"/>
        <end position="154"/>
    </location>
</feature>
<dbReference type="OrthoDB" id="2849579at2759"/>
<keyword evidence="3" id="KW-0732">Signal</keyword>
<dbReference type="Proteomes" id="UP000651452">
    <property type="component" value="Unassembled WGS sequence"/>
</dbReference>
<comment type="caution">
    <text evidence="5">The sequence shown here is derived from an EMBL/GenBank/DDBJ whole genome shotgun (WGS) entry which is preliminary data.</text>
</comment>
<keyword evidence="6" id="KW-1185">Reference proteome</keyword>
<evidence type="ECO:0000313" key="5">
    <source>
        <dbReference type="EMBL" id="KAF9700118.1"/>
    </source>
</evidence>
<feature type="region of interest" description="Disordered" evidence="2">
    <location>
        <begin position="144"/>
        <end position="195"/>
    </location>
</feature>
<proteinExistence type="predicted"/>
<dbReference type="InterPro" id="IPR013083">
    <property type="entry name" value="Znf_RING/FYVE/PHD"/>
</dbReference>
<reference evidence="5" key="1">
    <citation type="submission" date="2018-12" db="EMBL/GenBank/DDBJ databases">
        <authorList>
            <person name="Syme R.A."/>
            <person name="Farfan-Caceres L."/>
            <person name="Lichtenzveig J."/>
        </authorList>
    </citation>
    <scope>NUCLEOTIDE SEQUENCE</scope>
    <source>
        <strain evidence="5">Al4</strain>
    </source>
</reference>
<evidence type="ECO:0000256" key="3">
    <source>
        <dbReference type="SAM" id="SignalP"/>
    </source>
</evidence>
<dbReference type="EMBL" id="RZGK01000003">
    <property type="protein sequence ID" value="KAF9700118.1"/>
    <property type="molecule type" value="Genomic_DNA"/>
</dbReference>
<feature type="domain" description="RING-type" evidence="4">
    <location>
        <begin position="29"/>
        <end position="82"/>
    </location>
</feature>
<evidence type="ECO:0000256" key="2">
    <source>
        <dbReference type="SAM" id="MobiDB-lite"/>
    </source>
</evidence>
<keyword evidence="1" id="KW-0863">Zinc-finger</keyword>
<keyword evidence="1" id="KW-0862">Zinc</keyword>
<evidence type="ECO:0000259" key="4">
    <source>
        <dbReference type="PROSITE" id="PS50089"/>
    </source>
</evidence>
<protein>
    <recommendedName>
        <fullName evidence="4">RING-type domain-containing protein</fullName>
    </recommendedName>
</protein>
<keyword evidence="1" id="KW-0479">Metal-binding</keyword>
<feature type="chain" id="PRO_5034873427" description="RING-type domain-containing protein" evidence="3">
    <location>
        <begin position="24"/>
        <end position="195"/>
    </location>
</feature>
<reference evidence="5" key="2">
    <citation type="submission" date="2020-09" db="EMBL/GenBank/DDBJ databases">
        <title>Reference genome assembly for Australian Ascochyta lentis isolate Al4.</title>
        <authorList>
            <person name="Lee R.C."/>
            <person name="Farfan-Caceres L.M."/>
            <person name="Debler J.W."/>
            <person name="Williams A.H."/>
            <person name="Henares B.M."/>
        </authorList>
    </citation>
    <scope>NUCLEOTIDE SEQUENCE</scope>
    <source>
        <strain evidence="5">Al4</strain>
    </source>
</reference>
<feature type="compositionally biased region" description="Acidic residues" evidence="2">
    <location>
        <begin position="155"/>
        <end position="189"/>
    </location>
</feature>
<dbReference type="Pfam" id="PF13923">
    <property type="entry name" value="zf-C3HC4_2"/>
    <property type="match status" value="1"/>
</dbReference>
<gene>
    <name evidence="5" type="ORF">EKO04_001313</name>
</gene>
<dbReference type="AlphaFoldDB" id="A0A8H7MLK9"/>
<feature type="signal peptide" evidence="3">
    <location>
        <begin position="1"/>
        <end position="23"/>
    </location>
</feature>